<dbReference type="InterPro" id="IPR014016">
    <property type="entry name" value="UvrD-like_ATP-bd"/>
</dbReference>
<evidence type="ECO:0000256" key="11">
    <source>
        <dbReference type="SAM" id="MobiDB-lite"/>
    </source>
</evidence>
<keyword evidence="2 10" id="KW-0547">Nucleotide-binding</keyword>
<keyword evidence="3 10" id="KW-0378">Hydrolase</keyword>
<evidence type="ECO:0000256" key="4">
    <source>
        <dbReference type="ARBA" id="ARBA00022806"/>
    </source>
</evidence>
<dbReference type="Pfam" id="PF00580">
    <property type="entry name" value="UvrD-helicase"/>
    <property type="match status" value="1"/>
</dbReference>
<evidence type="ECO:0000256" key="2">
    <source>
        <dbReference type="ARBA" id="ARBA00022741"/>
    </source>
</evidence>
<dbReference type="Gene3D" id="1.10.10.160">
    <property type="match status" value="1"/>
</dbReference>
<sequence>MSAAGAQPDAGGAVALQGPVVTPEALLAGLDPQQRVAAEALFGPVCILAGAGTGKTRAITHRIAYGVATGAFTPNRVMALTFTNRAAAELRGRLRKLGAGGVAARTFHAAALAQLNYFWPQVVGGQLPSLLDGKGRVLGHAAEKLGLRVDTATLRDVAAEIEWRKVSGLGIEEYAAALSSRAVPSNLRPEQLVDLHTAYEELKDERKQIDFEDVLLVCAGMIEMEPAVAMQVREQYRFFVVDEYQDVSPLQHRLLQLWLGTRKDLCVVGDASQTIYSFAGARSEYLLDFGREHPGATIVRLEQNYRSTPAVIDVANRLMRGRSGALTLRAAEATQHAAGDRGAAGAAGAAGTAGLRGAAGAAGAHGAAGAAGVASGAGAARTAGAAAGGDGGRAPAGRGDGGRAEARPAAADPAAAGPAVAPPTAYADDREEARGVAQRIAAELANGSRPEDIAVLYRVNVQAAALEQALGDLGISYRIHGSKRFFDLPEVRQAIMTLRAASVAATDEPLFKSVSDVLRTLGWSVQPPEGRGAVRDRWESLNAIMRLVDEQPPGTTFRRFTDELLARQAGQHEPTLSAVTLATLHAAKGLEWESVHLIGLSEGLVPISYATGFDAIDEERRLLYVGITRARRRLSLSWAERGTQPGRPVLRQPSRFLAEIRLTDHQPRDNRLTETGPTPRRA</sequence>
<evidence type="ECO:0000256" key="3">
    <source>
        <dbReference type="ARBA" id="ARBA00022801"/>
    </source>
</evidence>
<dbReference type="SUPFAM" id="SSF52540">
    <property type="entry name" value="P-loop containing nucleoside triphosphate hydrolases"/>
    <property type="match status" value="1"/>
</dbReference>
<keyword evidence="5 10" id="KW-0067">ATP-binding</keyword>
<dbReference type="Proteomes" id="UP001174208">
    <property type="component" value="Unassembled WGS sequence"/>
</dbReference>
<keyword evidence="4 10" id="KW-0347">Helicase</keyword>
<evidence type="ECO:0000313" key="14">
    <source>
        <dbReference type="EMBL" id="MDN4614836.1"/>
    </source>
</evidence>
<proteinExistence type="inferred from homology"/>
<feature type="region of interest" description="Disordered" evidence="11">
    <location>
        <begin position="661"/>
        <end position="682"/>
    </location>
</feature>
<dbReference type="InterPro" id="IPR000212">
    <property type="entry name" value="DNA_helicase_UvrD/REP"/>
</dbReference>
<accession>A0ABT8KDH0</accession>
<evidence type="ECO:0000256" key="5">
    <source>
        <dbReference type="ARBA" id="ARBA00022840"/>
    </source>
</evidence>
<evidence type="ECO:0000256" key="10">
    <source>
        <dbReference type="PROSITE-ProRule" id="PRU00560"/>
    </source>
</evidence>
<evidence type="ECO:0000256" key="8">
    <source>
        <dbReference type="ARBA" id="ARBA00034808"/>
    </source>
</evidence>
<dbReference type="PROSITE" id="PS51198">
    <property type="entry name" value="UVRD_HELICASE_ATP_BIND"/>
    <property type="match status" value="1"/>
</dbReference>
<dbReference type="GO" id="GO:0004386">
    <property type="term" value="F:helicase activity"/>
    <property type="evidence" value="ECO:0007669"/>
    <property type="project" value="UniProtKB-KW"/>
</dbReference>
<dbReference type="GO" id="GO:0016787">
    <property type="term" value="F:hydrolase activity"/>
    <property type="evidence" value="ECO:0007669"/>
    <property type="project" value="UniProtKB-KW"/>
</dbReference>
<feature type="region of interest" description="Disordered" evidence="11">
    <location>
        <begin position="382"/>
        <end position="432"/>
    </location>
</feature>
<comment type="catalytic activity">
    <reaction evidence="9">
        <text>ATP + H2O = ADP + phosphate + H(+)</text>
        <dbReference type="Rhea" id="RHEA:13065"/>
        <dbReference type="ChEBI" id="CHEBI:15377"/>
        <dbReference type="ChEBI" id="CHEBI:15378"/>
        <dbReference type="ChEBI" id="CHEBI:30616"/>
        <dbReference type="ChEBI" id="CHEBI:43474"/>
        <dbReference type="ChEBI" id="CHEBI:456216"/>
        <dbReference type="EC" id="5.6.2.4"/>
    </reaction>
</comment>
<dbReference type="PROSITE" id="PS51217">
    <property type="entry name" value="UVRD_HELICASE_CTER"/>
    <property type="match status" value="1"/>
</dbReference>
<dbReference type="Gene3D" id="3.40.50.300">
    <property type="entry name" value="P-loop containing nucleotide triphosphate hydrolases"/>
    <property type="match status" value="3"/>
</dbReference>
<feature type="compositionally biased region" description="Low complexity" evidence="11">
    <location>
        <begin position="407"/>
        <end position="426"/>
    </location>
</feature>
<dbReference type="InterPro" id="IPR014017">
    <property type="entry name" value="DNA_helicase_UvrD-like_C"/>
</dbReference>
<feature type="compositionally biased region" description="Basic and acidic residues" evidence="11">
    <location>
        <begin position="661"/>
        <end position="672"/>
    </location>
</feature>
<evidence type="ECO:0000256" key="9">
    <source>
        <dbReference type="ARBA" id="ARBA00048988"/>
    </source>
</evidence>
<evidence type="ECO:0000256" key="7">
    <source>
        <dbReference type="ARBA" id="ARBA00034617"/>
    </source>
</evidence>
<dbReference type="Pfam" id="PF13361">
    <property type="entry name" value="UvrD_C"/>
    <property type="match status" value="2"/>
</dbReference>
<feature type="domain" description="UvrD-like helicase C-terminal" evidence="13">
    <location>
        <begin position="391"/>
        <end position="632"/>
    </location>
</feature>
<reference evidence="14" key="1">
    <citation type="submission" date="2023-06" db="EMBL/GenBank/DDBJ databases">
        <title>MT1 and MT2 Draft Genomes of Novel Species.</title>
        <authorList>
            <person name="Venkateswaran K."/>
        </authorList>
    </citation>
    <scope>NUCLEOTIDE SEQUENCE</scope>
    <source>
        <strain evidence="14">F6_8S_P_1B</strain>
    </source>
</reference>
<evidence type="ECO:0000256" key="6">
    <source>
        <dbReference type="ARBA" id="ARBA00023235"/>
    </source>
</evidence>
<dbReference type="PANTHER" id="PTHR11070">
    <property type="entry name" value="UVRD / RECB / PCRA DNA HELICASE FAMILY MEMBER"/>
    <property type="match status" value="1"/>
</dbReference>
<protein>
    <recommendedName>
        <fullName evidence="8">DNA 3'-5' helicase</fullName>
        <ecNumber evidence="8">5.6.2.4</ecNumber>
    </recommendedName>
</protein>
<dbReference type="InterPro" id="IPR027417">
    <property type="entry name" value="P-loop_NTPase"/>
</dbReference>
<comment type="similarity">
    <text evidence="1">Belongs to the helicase family. UvrD subfamily.</text>
</comment>
<organism evidence="14 15">
    <name type="scientific">Leifsonia williamsii</name>
    <dbReference type="NCBI Taxonomy" id="3035919"/>
    <lineage>
        <taxon>Bacteria</taxon>
        <taxon>Bacillati</taxon>
        <taxon>Actinomycetota</taxon>
        <taxon>Actinomycetes</taxon>
        <taxon>Micrococcales</taxon>
        <taxon>Microbacteriaceae</taxon>
        <taxon>Leifsonia</taxon>
    </lineage>
</organism>
<evidence type="ECO:0000259" key="12">
    <source>
        <dbReference type="PROSITE" id="PS51198"/>
    </source>
</evidence>
<keyword evidence="6" id="KW-0413">Isomerase</keyword>
<dbReference type="EC" id="5.6.2.4" evidence="8"/>
<comment type="catalytic activity">
    <reaction evidence="7">
        <text>Couples ATP hydrolysis with the unwinding of duplex DNA by translocating in the 3'-5' direction.</text>
        <dbReference type="EC" id="5.6.2.4"/>
    </reaction>
</comment>
<feature type="binding site" evidence="10">
    <location>
        <begin position="49"/>
        <end position="56"/>
    </location>
    <ligand>
        <name>ATP</name>
        <dbReference type="ChEBI" id="CHEBI:30616"/>
    </ligand>
</feature>
<dbReference type="CDD" id="cd17932">
    <property type="entry name" value="DEXQc_UvrD"/>
    <property type="match status" value="1"/>
</dbReference>
<dbReference type="PANTHER" id="PTHR11070:SF69">
    <property type="entry name" value="ATP-DEPENDENT DNA HELICASE UVRD2"/>
    <property type="match status" value="1"/>
</dbReference>
<keyword evidence="15" id="KW-1185">Reference proteome</keyword>
<name>A0ABT8KDH0_9MICO</name>
<gene>
    <name evidence="14" type="ORF">P5G50_10255</name>
</gene>
<dbReference type="InterPro" id="IPR013986">
    <property type="entry name" value="DExx_box_DNA_helicase_dom_sf"/>
</dbReference>
<dbReference type="EMBL" id="JAROCF010000001">
    <property type="protein sequence ID" value="MDN4614836.1"/>
    <property type="molecule type" value="Genomic_DNA"/>
</dbReference>
<evidence type="ECO:0000259" key="13">
    <source>
        <dbReference type="PROSITE" id="PS51217"/>
    </source>
</evidence>
<feature type="domain" description="UvrD-like helicase ATP-binding" evidence="12">
    <location>
        <begin position="28"/>
        <end position="308"/>
    </location>
</feature>
<evidence type="ECO:0000313" key="15">
    <source>
        <dbReference type="Proteomes" id="UP001174208"/>
    </source>
</evidence>
<evidence type="ECO:0000256" key="1">
    <source>
        <dbReference type="ARBA" id="ARBA00009922"/>
    </source>
</evidence>
<dbReference type="Gene3D" id="1.10.486.10">
    <property type="entry name" value="PCRA, domain 4"/>
    <property type="match status" value="2"/>
</dbReference>
<comment type="caution">
    <text evidence="14">The sequence shown here is derived from an EMBL/GenBank/DDBJ whole genome shotgun (WGS) entry which is preliminary data.</text>
</comment>